<dbReference type="EMBL" id="CAJNDS010002093">
    <property type="protein sequence ID" value="CAE7321690.1"/>
    <property type="molecule type" value="Genomic_DNA"/>
</dbReference>
<dbReference type="AlphaFoldDB" id="A0A812NZ89"/>
<dbReference type="Proteomes" id="UP000604046">
    <property type="component" value="Unassembled WGS sequence"/>
</dbReference>
<evidence type="ECO:0000256" key="1">
    <source>
        <dbReference type="SAM" id="MobiDB-lite"/>
    </source>
</evidence>
<feature type="region of interest" description="Disordered" evidence="1">
    <location>
        <begin position="76"/>
        <end position="175"/>
    </location>
</feature>
<evidence type="ECO:0000313" key="2">
    <source>
        <dbReference type="EMBL" id="CAE7321690.1"/>
    </source>
</evidence>
<name>A0A812NZ89_9DINO</name>
<feature type="compositionally biased region" description="Basic residues" evidence="1">
    <location>
        <begin position="124"/>
        <end position="151"/>
    </location>
</feature>
<proteinExistence type="predicted"/>
<protein>
    <submittedName>
        <fullName evidence="2">Uncharacterized protein</fullName>
    </submittedName>
</protein>
<organism evidence="2 3">
    <name type="scientific">Symbiodinium natans</name>
    <dbReference type="NCBI Taxonomy" id="878477"/>
    <lineage>
        <taxon>Eukaryota</taxon>
        <taxon>Sar</taxon>
        <taxon>Alveolata</taxon>
        <taxon>Dinophyceae</taxon>
        <taxon>Suessiales</taxon>
        <taxon>Symbiodiniaceae</taxon>
        <taxon>Symbiodinium</taxon>
    </lineage>
</organism>
<accession>A0A812NZ89</accession>
<sequence>MAEGGGVFPRKREGKVAHWHVRFIGTGLQDFVVSVDKEERELAETLLAILRSLDPADHGDNAKLRRISQEKLKHLRQEVHSRPEPNAGPGGHDEAAPGSSSSSSDGTSSQLRAAAAAAAAAGRERRKSREVKKKKKKKKEKKEKKHKKGKREKLPKDGKQGKDSDTKPVAASPAGASLQIQVECEVCCEVRPYLLPDVRNLAKQPAFLKDL</sequence>
<feature type="compositionally biased region" description="Basic and acidic residues" evidence="1">
    <location>
        <begin position="152"/>
        <end position="166"/>
    </location>
</feature>
<comment type="caution">
    <text evidence="2">The sequence shown here is derived from an EMBL/GenBank/DDBJ whole genome shotgun (WGS) entry which is preliminary data.</text>
</comment>
<gene>
    <name evidence="2" type="ORF">SNAT2548_LOCUS16857</name>
</gene>
<feature type="compositionally biased region" description="Low complexity" evidence="1">
    <location>
        <begin position="98"/>
        <end position="121"/>
    </location>
</feature>
<reference evidence="2" key="1">
    <citation type="submission" date="2021-02" db="EMBL/GenBank/DDBJ databases">
        <authorList>
            <person name="Dougan E. K."/>
            <person name="Rhodes N."/>
            <person name="Thang M."/>
            <person name="Chan C."/>
        </authorList>
    </citation>
    <scope>NUCLEOTIDE SEQUENCE</scope>
</reference>
<evidence type="ECO:0000313" key="3">
    <source>
        <dbReference type="Proteomes" id="UP000604046"/>
    </source>
</evidence>
<keyword evidence="3" id="KW-1185">Reference proteome</keyword>